<reference evidence="6" key="1">
    <citation type="submission" date="2022-11" db="EMBL/GenBank/DDBJ databases">
        <title>Refractory cell wall polysaccharides provide important carbon source for microbial heterotrophs in the hadal ocean.</title>
        <authorList>
            <person name="Zhu X."/>
        </authorList>
    </citation>
    <scope>NUCLEOTIDE SEQUENCE</scope>
    <source>
        <strain evidence="6">MTRN7</strain>
    </source>
</reference>
<dbReference type="SUPFAM" id="SSF46955">
    <property type="entry name" value="Putative DNA-binding domain"/>
    <property type="match status" value="1"/>
</dbReference>
<keyword evidence="4" id="KW-0804">Transcription</keyword>
<feature type="domain" description="HTH merR-type" evidence="5">
    <location>
        <begin position="7"/>
        <end position="76"/>
    </location>
</feature>
<evidence type="ECO:0000256" key="3">
    <source>
        <dbReference type="ARBA" id="ARBA00023125"/>
    </source>
</evidence>
<comment type="caution">
    <text evidence="6">The sequence shown here is derived from an EMBL/GenBank/DDBJ whole genome shotgun (WGS) entry which is preliminary data.</text>
</comment>
<dbReference type="InterPro" id="IPR047057">
    <property type="entry name" value="MerR_fam"/>
</dbReference>
<dbReference type="InterPro" id="IPR036594">
    <property type="entry name" value="Meth_synthase_dom"/>
</dbReference>
<evidence type="ECO:0000256" key="4">
    <source>
        <dbReference type="ARBA" id="ARBA00023163"/>
    </source>
</evidence>
<dbReference type="PANTHER" id="PTHR30204">
    <property type="entry name" value="REDOX-CYCLING DRUG-SENSING TRANSCRIPTIONAL ACTIVATOR SOXR"/>
    <property type="match status" value="1"/>
</dbReference>
<dbReference type="SMART" id="SM00422">
    <property type="entry name" value="HTH_MERR"/>
    <property type="match status" value="1"/>
</dbReference>
<evidence type="ECO:0000313" key="6">
    <source>
        <dbReference type="EMBL" id="MDA0176182.1"/>
    </source>
</evidence>
<accession>A0ABT4RWG6</accession>
<keyword evidence="1" id="KW-0678">Repressor</keyword>
<dbReference type="InterPro" id="IPR000551">
    <property type="entry name" value="MerR-type_HTH_dom"/>
</dbReference>
<dbReference type="InterPro" id="IPR009061">
    <property type="entry name" value="DNA-bd_dom_put_sf"/>
</dbReference>
<dbReference type="PROSITE" id="PS50937">
    <property type="entry name" value="HTH_MERR_2"/>
    <property type="match status" value="1"/>
</dbReference>
<evidence type="ECO:0000256" key="2">
    <source>
        <dbReference type="ARBA" id="ARBA00023015"/>
    </source>
</evidence>
<keyword evidence="2" id="KW-0805">Transcription regulation</keyword>
<dbReference type="Gene3D" id="1.10.1660.10">
    <property type="match status" value="1"/>
</dbReference>
<dbReference type="Proteomes" id="UP001149142">
    <property type="component" value="Unassembled WGS sequence"/>
</dbReference>
<protein>
    <submittedName>
        <fullName evidence="6">MerR family transcriptional regulator</fullName>
    </submittedName>
</protein>
<dbReference type="Gene3D" id="3.40.50.280">
    <property type="entry name" value="Cobalamin-binding domain"/>
    <property type="match status" value="1"/>
</dbReference>
<evidence type="ECO:0000256" key="1">
    <source>
        <dbReference type="ARBA" id="ARBA00022491"/>
    </source>
</evidence>
<evidence type="ECO:0000313" key="7">
    <source>
        <dbReference type="Proteomes" id="UP001149142"/>
    </source>
</evidence>
<dbReference type="PANTHER" id="PTHR30204:SF69">
    <property type="entry name" value="MERR-FAMILY TRANSCRIPTIONAL REGULATOR"/>
    <property type="match status" value="1"/>
</dbReference>
<organism evidence="6 7">
    <name type="scientific">Mesoflavibacter profundi</name>
    <dbReference type="NCBI Taxonomy" id="2708110"/>
    <lineage>
        <taxon>Bacteria</taxon>
        <taxon>Pseudomonadati</taxon>
        <taxon>Bacteroidota</taxon>
        <taxon>Flavobacteriia</taxon>
        <taxon>Flavobacteriales</taxon>
        <taxon>Flavobacteriaceae</taxon>
        <taxon>Mesoflavibacter</taxon>
    </lineage>
</organism>
<gene>
    <name evidence="6" type="ORF">OOZ35_01585</name>
</gene>
<dbReference type="RefSeq" id="WP_270004936.1">
    <property type="nucleotide sequence ID" value="NZ_JAPFGC010000002.1"/>
</dbReference>
<dbReference type="Pfam" id="PF13411">
    <property type="entry name" value="MerR_1"/>
    <property type="match status" value="1"/>
</dbReference>
<keyword evidence="7" id="KW-1185">Reference proteome</keyword>
<dbReference type="InterPro" id="IPR003759">
    <property type="entry name" value="Cbl-bd_cap"/>
</dbReference>
<proteinExistence type="predicted"/>
<dbReference type="Pfam" id="PF02607">
    <property type="entry name" value="B12-binding_2"/>
    <property type="match status" value="1"/>
</dbReference>
<evidence type="ECO:0000259" key="5">
    <source>
        <dbReference type="PROSITE" id="PS50937"/>
    </source>
</evidence>
<dbReference type="Gene3D" id="1.10.1240.10">
    <property type="entry name" value="Methionine synthase domain"/>
    <property type="match status" value="1"/>
</dbReference>
<dbReference type="EMBL" id="JAPFGC010000002">
    <property type="protein sequence ID" value="MDA0176182.1"/>
    <property type="molecule type" value="Genomic_DNA"/>
</dbReference>
<keyword evidence="3" id="KW-0238">DNA-binding</keyword>
<dbReference type="CDD" id="cd01104">
    <property type="entry name" value="HTH_MlrA-CarA"/>
    <property type="match status" value="1"/>
</dbReference>
<name>A0ABT4RWG6_9FLAO</name>
<sequence>MNSIKTKFSIKDLENLSGIKAHTIRIWEKRYNLFQPNRTDTNIRYYSLSSLQKILNISFLNNNGYKISKIAKLSETEIPNIVKEIAASKDQNNHSINLLKLAMINFDQGLFHKTYNKLIEEMSFREIFFDVFIPLLNHVGLLWQTDTITPTHEHFIVELIKKKILLHTEEVNKNFIPSLDETTYVIFLPENEMHELGIMYTNFELAKRGLHTIYLGQSVPIDSLVFLISKYNKISFVSSFTIQPEKENTLSYLDEFYDKLLKGTKNEFYVSGKLTEGLNSMPDKKIHLHQTTKSLIEHIK</sequence>